<dbReference type="EMBL" id="JAVRFF010000037">
    <property type="protein sequence ID" value="MDT0475967.1"/>
    <property type="molecule type" value="Genomic_DNA"/>
</dbReference>
<evidence type="ECO:0000313" key="3">
    <source>
        <dbReference type="Proteomes" id="UP001180489"/>
    </source>
</evidence>
<evidence type="ECO:0000256" key="1">
    <source>
        <dbReference type="SAM" id="SignalP"/>
    </source>
</evidence>
<accession>A0ABU2URP7</accession>
<dbReference type="RefSeq" id="WP_311636772.1">
    <property type="nucleotide sequence ID" value="NZ_JAVRFF010000037.1"/>
</dbReference>
<protein>
    <recommendedName>
        <fullName evidence="4">Secreted protein</fullName>
    </recommendedName>
</protein>
<evidence type="ECO:0008006" key="4">
    <source>
        <dbReference type="Google" id="ProtNLM"/>
    </source>
</evidence>
<name>A0ABU2URP7_9ACTN</name>
<feature type="chain" id="PRO_5046865170" description="Secreted protein" evidence="1">
    <location>
        <begin position="29"/>
        <end position="149"/>
    </location>
</feature>
<dbReference type="Proteomes" id="UP001180489">
    <property type="component" value="Unassembled WGS sequence"/>
</dbReference>
<sequence length="149" mass="16283">MNVKLNRVGVVIAAAAAVTFTLVPPASAEGSWSSYITNWRGGDESRRWTDNHSDGASTTVSFSGCEFHGPSSVTLELDHVRDLLPDVSHGQRSNSCNTSSWGEVGKGQFYFIYIGSTRLDVDSVTTRYWQRSNLRGPSDLRGATPLRKS</sequence>
<organism evidence="2 3">
    <name type="scientific">Streptomyces hintoniae</name>
    <dbReference type="NCBI Taxonomy" id="3075521"/>
    <lineage>
        <taxon>Bacteria</taxon>
        <taxon>Bacillati</taxon>
        <taxon>Actinomycetota</taxon>
        <taxon>Actinomycetes</taxon>
        <taxon>Kitasatosporales</taxon>
        <taxon>Streptomycetaceae</taxon>
        <taxon>Streptomyces</taxon>
    </lineage>
</organism>
<feature type="signal peptide" evidence="1">
    <location>
        <begin position="1"/>
        <end position="28"/>
    </location>
</feature>
<comment type="caution">
    <text evidence="2">The sequence shown here is derived from an EMBL/GenBank/DDBJ whole genome shotgun (WGS) entry which is preliminary data.</text>
</comment>
<keyword evidence="3" id="KW-1185">Reference proteome</keyword>
<keyword evidence="1" id="KW-0732">Signal</keyword>
<reference evidence="2" key="1">
    <citation type="submission" date="2024-05" db="EMBL/GenBank/DDBJ databases">
        <title>30 novel species of actinomycetes from the DSMZ collection.</title>
        <authorList>
            <person name="Nouioui I."/>
        </authorList>
    </citation>
    <scope>NUCLEOTIDE SEQUENCE</scope>
    <source>
        <strain evidence="2">DSM 41014</strain>
    </source>
</reference>
<evidence type="ECO:0000313" key="2">
    <source>
        <dbReference type="EMBL" id="MDT0475967.1"/>
    </source>
</evidence>
<proteinExistence type="predicted"/>
<gene>
    <name evidence="2" type="ORF">RM863_27965</name>
</gene>